<keyword evidence="3" id="KW-0479">Metal-binding</keyword>
<feature type="domain" description="Reverse transcriptase" evidence="8">
    <location>
        <begin position="24"/>
        <end position="247"/>
    </location>
</feature>
<evidence type="ECO:0000313" key="10">
    <source>
        <dbReference type="Proteomes" id="UP000008392"/>
    </source>
</evidence>
<dbReference type="GO" id="GO:0046872">
    <property type="term" value="F:metal ion binding"/>
    <property type="evidence" value="ECO:0007669"/>
    <property type="project" value="UniProtKB-KW"/>
</dbReference>
<dbReference type="GO" id="GO:0051607">
    <property type="term" value="P:defense response to virus"/>
    <property type="evidence" value="ECO:0007669"/>
    <property type="project" value="UniProtKB-KW"/>
</dbReference>
<proteinExistence type="inferred from homology"/>
<reference evidence="9 10" key="4">
    <citation type="journal article" date="2010" name="Environ. Microbiol.">
        <title>The bacterial genus Collimonas: mycophagy, weathering and other adaptive solutions to life in oligotrophic soil environments.</title>
        <authorList>
            <person name="Leveau J.H."/>
            <person name="Uroz S."/>
            <person name="de Boer W."/>
        </authorList>
    </citation>
    <scope>NUCLEOTIDE SEQUENCE [LARGE SCALE GENOMIC DNA]</scope>
    <source>
        <strain evidence="9 10">Ter331</strain>
    </source>
</reference>
<evidence type="ECO:0000256" key="1">
    <source>
        <dbReference type="ARBA" id="ARBA00022679"/>
    </source>
</evidence>
<evidence type="ECO:0000256" key="6">
    <source>
        <dbReference type="ARBA" id="ARBA00023118"/>
    </source>
</evidence>
<evidence type="ECO:0000313" key="9">
    <source>
        <dbReference type="EMBL" id="AEK62412.1"/>
    </source>
</evidence>
<comment type="similarity">
    <text evidence="7">Belongs to the bacterial reverse transcriptase family.</text>
</comment>
<dbReference type="InterPro" id="IPR000123">
    <property type="entry name" value="Reverse_transcriptase_msDNA"/>
</dbReference>
<evidence type="ECO:0000256" key="3">
    <source>
        <dbReference type="ARBA" id="ARBA00022723"/>
    </source>
</evidence>
<keyword evidence="10" id="KW-1185">Reference proteome</keyword>
<dbReference type="CDD" id="cd03487">
    <property type="entry name" value="RT_Bac_retron_II"/>
    <property type="match status" value="1"/>
</dbReference>
<dbReference type="SUPFAM" id="SSF56672">
    <property type="entry name" value="DNA/RNA polymerases"/>
    <property type="match status" value="1"/>
</dbReference>
<reference evidence="9 10" key="2">
    <citation type="journal article" date="2006" name="J. Microbiol. Methods">
        <title>Genomic flank-sequencing of plasposon insertion sites for rapid identification of functional genes.</title>
        <authorList>
            <person name="Leveau J.H."/>
            <person name="Gerards S."/>
            <person name="Fritsche K."/>
            <person name="Zondag G."/>
            <person name="van Veen J.A."/>
        </authorList>
    </citation>
    <scope>NUCLEOTIDE SEQUENCE [LARGE SCALE GENOMIC DNA]</scope>
    <source>
        <strain evidence="9 10">Ter331</strain>
    </source>
</reference>
<reference evidence="9 10" key="5">
    <citation type="journal article" date="2011" name="ISME J.">
        <title>Dual transcriptional profiling of a bacterial/fungal confrontation: Collimonas fungivorans versus Aspergillus niger.</title>
        <authorList>
            <person name="Mela F."/>
            <person name="Fritsche K."/>
            <person name="de Boer W."/>
            <person name="van Veen J.A."/>
            <person name="de Graaff L.H."/>
            <person name="van den Berg M."/>
            <person name="Leveau J.H."/>
        </authorList>
    </citation>
    <scope>NUCLEOTIDE SEQUENCE [LARGE SCALE GENOMIC DNA]</scope>
    <source>
        <strain evidence="9 10">Ter331</strain>
    </source>
</reference>
<dbReference type="eggNOG" id="COG3344">
    <property type="taxonomic scope" value="Bacteria"/>
</dbReference>
<keyword evidence="4" id="KW-0460">Magnesium</keyword>
<dbReference type="Pfam" id="PF00078">
    <property type="entry name" value="RVT_1"/>
    <property type="match status" value="1"/>
</dbReference>
<dbReference type="GO" id="GO:0003964">
    <property type="term" value="F:RNA-directed DNA polymerase activity"/>
    <property type="evidence" value="ECO:0007669"/>
    <property type="project" value="UniProtKB-KW"/>
</dbReference>
<dbReference type="GO" id="GO:0003723">
    <property type="term" value="F:RNA binding"/>
    <property type="evidence" value="ECO:0007669"/>
    <property type="project" value="InterPro"/>
</dbReference>
<keyword evidence="2 9" id="KW-0548">Nucleotidyltransferase</keyword>
<dbReference type="EC" id="2.7.7.49" evidence="9"/>
<protein>
    <submittedName>
        <fullName evidence="9">Retron reverse transcriptase</fullName>
        <ecNumber evidence="9">2.7.7.49</ecNumber>
    </submittedName>
</protein>
<keyword evidence="1 9" id="KW-0808">Transferase</keyword>
<evidence type="ECO:0000256" key="5">
    <source>
        <dbReference type="ARBA" id="ARBA00022918"/>
    </source>
</evidence>
<dbReference type="Proteomes" id="UP000008392">
    <property type="component" value="Chromosome"/>
</dbReference>
<dbReference type="InterPro" id="IPR043502">
    <property type="entry name" value="DNA/RNA_pol_sf"/>
</dbReference>
<dbReference type="RefSeq" id="WP_014006565.1">
    <property type="nucleotide sequence ID" value="NC_015856.1"/>
</dbReference>
<reference evidence="10" key="6">
    <citation type="submission" date="2011-05" db="EMBL/GenBank/DDBJ databases">
        <title>Complete sequence of Collimonas fungivorans Ter331.</title>
        <authorList>
            <person name="Leveau J.H."/>
        </authorList>
    </citation>
    <scope>NUCLEOTIDE SEQUENCE [LARGE SCALE GENOMIC DNA]</scope>
    <source>
        <strain evidence="10">Ter331</strain>
    </source>
</reference>
<accession>G0AC57</accession>
<evidence type="ECO:0000256" key="4">
    <source>
        <dbReference type="ARBA" id="ARBA00022842"/>
    </source>
</evidence>
<evidence type="ECO:0000256" key="7">
    <source>
        <dbReference type="ARBA" id="ARBA00034120"/>
    </source>
</evidence>
<dbReference type="HOGENOM" id="CLU_028398_1_0_4"/>
<dbReference type="PROSITE" id="PS50878">
    <property type="entry name" value="RT_POL"/>
    <property type="match status" value="1"/>
</dbReference>
<keyword evidence="5 9" id="KW-0695">RNA-directed DNA polymerase</keyword>
<evidence type="ECO:0000259" key="8">
    <source>
        <dbReference type="PROSITE" id="PS50878"/>
    </source>
</evidence>
<reference evidence="9 10" key="3">
    <citation type="journal article" date="2008" name="FEMS Microbiol. Ecol.">
        <title>Identification and characterization of genes underlying chitinolysis in Collimonas fungivorans Ter331.</title>
        <authorList>
            <person name="Fritsche K."/>
            <person name="de Boer W."/>
            <person name="Gerards S."/>
            <person name="van den Berg M."/>
            <person name="van Veen J.A."/>
            <person name="Leveau J.H."/>
        </authorList>
    </citation>
    <scope>NUCLEOTIDE SEQUENCE [LARGE SCALE GENOMIC DNA]</scope>
    <source>
        <strain evidence="9 10">Ter331</strain>
    </source>
</reference>
<gene>
    <name evidence="9" type="ordered locus">CFU_2585</name>
</gene>
<organism evidence="9 10">
    <name type="scientific">Collimonas fungivorans (strain Ter331)</name>
    <dbReference type="NCBI Taxonomy" id="1005048"/>
    <lineage>
        <taxon>Bacteria</taxon>
        <taxon>Pseudomonadati</taxon>
        <taxon>Pseudomonadota</taxon>
        <taxon>Betaproteobacteria</taxon>
        <taxon>Burkholderiales</taxon>
        <taxon>Oxalobacteraceae</taxon>
        <taxon>Collimonas</taxon>
    </lineage>
</organism>
<sequence length="392" mass="45072">MKIAYSNSSIGSVAALAKMLDVTENFLTLVASKPDDFYSISKIPKKTDGFRTISDPVKELKIVQRRIVRRIFSKCSFPSYLFGSIRDEINPRDFVRNAQYHSQAREVMAFDVESFFPSVRPQFVKKVLKFLFNLPNEVAEMLVSLMTLQDGLPQGAPTSSYVANLIFYDCEHKIVKTLNAMGFTYSRLVDDITVSSKTIIKNEERRFIYEQISKMLGEKKLKISQRKYGVTNTTVIGKKTVVTGLVVEDKMIKLPKEKVKLIGQMVYELKSKAEVSTTDHEYHKSFNKASGLVALYSRLNTKKAEIHRQHLRQILPTYDNKKAKKIGWLCRKFIGYSKLHPSKFSEEGYTRKYYKFKHKISILSRTNRTLAISLEKDLKPLKPTCLLASFHE</sequence>
<dbReference type="InterPro" id="IPR000477">
    <property type="entry name" value="RT_dom"/>
</dbReference>
<keyword evidence="6" id="KW-0051">Antiviral defense</keyword>
<dbReference type="KEGG" id="cfu:CFU_2585"/>
<dbReference type="EMBL" id="CP002745">
    <property type="protein sequence ID" value="AEK62412.1"/>
    <property type="molecule type" value="Genomic_DNA"/>
</dbReference>
<dbReference type="AlphaFoldDB" id="G0AC57"/>
<evidence type="ECO:0000256" key="2">
    <source>
        <dbReference type="ARBA" id="ARBA00022695"/>
    </source>
</evidence>
<dbReference type="PRINTS" id="PR00866">
    <property type="entry name" value="RNADNAPOLMS"/>
</dbReference>
<name>G0AC57_COLFT</name>
<reference evidence="9 10" key="1">
    <citation type="journal article" date="2004" name="Environ. Microbiol.">
        <title>Phylogeny-function analysis of (meta)genomic libraries: screening for expression of ribosomal RNA genes by large-insert library fluorescent in situ hybridization (LIL-FISH).</title>
        <authorList>
            <person name="Leveau J.H."/>
            <person name="Gerards S."/>
            <person name="de Boer W."/>
            <person name="van Veen J.A."/>
        </authorList>
    </citation>
    <scope>NUCLEOTIDE SEQUENCE [LARGE SCALE GENOMIC DNA]</scope>
    <source>
        <strain evidence="9 10">Ter331</strain>
    </source>
</reference>